<sequence>MWEFGKPGEYFQTKKSAPNQSGRFCYLLIKPQSMVMTAFTVDVAADRSHAPRGNAAWDAPRPQCVQVTQSVTGCITTRSVGTIDVGVRGAR</sequence>
<dbReference type="PATRIC" id="fig|294.125.peg.2964"/>
<dbReference type="Proteomes" id="UP000032210">
    <property type="component" value="Unassembled WGS sequence"/>
</dbReference>
<name>A0A0D0TLC3_PSEFL</name>
<evidence type="ECO:0000313" key="2">
    <source>
        <dbReference type="Proteomes" id="UP000032210"/>
    </source>
</evidence>
<dbReference type="EMBL" id="JXCQ01000022">
    <property type="protein sequence ID" value="KIR21690.1"/>
    <property type="molecule type" value="Genomic_DNA"/>
</dbReference>
<proteinExistence type="predicted"/>
<comment type="caution">
    <text evidence="1">The sequence shown here is derived from an EMBL/GenBank/DDBJ whole genome shotgun (WGS) entry which is preliminary data.</text>
</comment>
<accession>A0A0D0TLC3</accession>
<gene>
    <name evidence="1" type="ORF">PFLU3_28850</name>
</gene>
<dbReference type="AlphaFoldDB" id="A0A0D0TLC3"/>
<reference evidence="1 2" key="1">
    <citation type="submission" date="2015-01" db="EMBL/GenBank/DDBJ databases">
        <title>Genome sequence of the beneficial rhizobacterium Pseudomonas fluorescens 2-79.</title>
        <authorList>
            <person name="Thuermer A."/>
            <person name="Daniel R."/>
        </authorList>
    </citation>
    <scope>NUCLEOTIDE SEQUENCE [LARGE SCALE GENOMIC DNA]</scope>
    <source>
        <strain evidence="1 2">2-79</strain>
    </source>
</reference>
<evidence type="ECO:0000313" key="1">
    <source>
        <dbReference type="EMBL" id="KIR21690.1"/>
    </source>
</evidence>
<protein>
    <submittedName>
        <fullName evidence="1">Uncharacterized protein</fullName>
    </submittedName>
</protein>
<organism evidence="1 2">
    <name type="scientific">Pseudomonas fluorescens</name>
    <dbReference type="NCBI Taxonomy" id="294"/>
    <lineage>
        <taxon>Bacteria</taxon>
        <taxon>Pseudomonadati</taxon>
        <taxon>Pseudomonadota</taxon>
        <taxon>Gammaproteobacteria</taxon>
        <taxon>Pseudomonadales</taxon>
        <taxon>Pseudomonadaceae</taxon>
        <taxon>Pseudomonas</taxon>
    </lineage>
</organism>